<dbReference type="EMBL" id="JBJKFK010001344">
    <property type="protein sequence ID" value="KAL3313332.1"/>
    <property type="molecule type" value="Genomic_DNA"/>
</dbReference>
<protein>
    <submittedName>
        <fullName evidence="1">Uncharacterized protein</fullName>
    </submittedName>
</protein>
<evidence type="ECO:0000313" key="1">
    <source>
        <dbReference type="EMBL" id="KAL3313332.1"/>
    </source>
</evidence>
<proteinExistence type="predicted"/>
<reference evidence="1 2" key="1">
    <citation type="submission" date="2024-11" db="EMBL/GenBank/DDBJ databases">
        <title>Adaptive evolution of stress response genes in parasites aligns with host niche diversity.</title>
        <authorList>
            <person name="Hahn C."/>
            <person name="Resl P."/>
        </authorList>
    </citation>
    <scope>NUCLEOTIDE SEQUENCE [LARGE SCALE GENOMIC DNA]</scope>
    <source>
        <strain evidence="1">EGGRZ-B1_66</strain>
        <tissue evidence="1">Body</tissue>
    </source>
</reference>
<gene>
    <name evidence="1" type="ORF">Ciccas_008069</name>
</gene>
<sequence length="295" mass="33630">MTMNDEFDLWPIEEEVLKNVSTSFTTSKTPIDIISELKQAANNSNKSFPSEQEVSFVFTSIENEKFVRLACSANKDDGLFQILAVIVMEAQQDSIQIVLNRVMTILHAIPERQDSKLYESLLSSTLVSSVAKSILKVSNIQKFEDFPGLLMDLLLFCPREFFTKDLDCFDFLHQRVVQLLLKMCRLDLDDETLLHTLIAINLLMEIAYINGTFKYFAGDLMFSSGLDIVGGLKRNKDVHVKDLATEFFPRFSELMKTQPGQKRCAASTRHRHQSAPLPVRKQTRDQLASLSFLDF</sequence>
<organism evidence="1 2">
    <name type="scientific">Cichlidogyrus casuarinus</name>
    <dbReference type="NCBI Taxonomy" id="1844966"/>
    <lineage>
        <taxon>Eukaryota</taxon>
        <taxon>Metazoa</taxon>
        <taxon>Spiralia</taxon>
        <taxon>Lophotrochozoa</taxon>
        <taxon>Platyhelminthes</taxon>
        <taxon>Monogenea</taxon>
        <taxon>Monopisthocotylea</taxon>
        <taxon>Dactylogyridea</taxon>
        <taxon>Ancyrocephalidae</taxon>
        <taxon>Cichlidogyrus</taxon>
    </lineage>
</organism>
<dbReference type="AlphaFoldDB" id="A0ABD2Q2G3"/>
<keyword evidence="2" id="KW-1185">Reference proteome</keyword>
<name>A0ABD2Q2G3_9PLAT</name>
<evidence type="ECO:0000313" key="2">
    <source>
        <dbReference type="Proteomes" id="UP001626550"/>
    </source>
</evidence>
<dbReference type="Proteomes" id="UP001626550">
    <property type="component" value="Unassembled WGS sequence"/>
</dbReference>
<accession>A0ABD2Q2G3</accession>
<comment type="caution">
    <text evidence="1">The sequence shown here is derived from an EMBL/GenBank/DDBJ whole genome shotgun (WGS) entry which is preliminary data.</text>
</comment>